<proteinExistence type="predicted"/>
<protein>
    <submittedName>
        <fullName evidence="1">Uncharacterized protein</fullName>
    </submittedName>
</protein>
<reference evidence="1 2" key="1">
    <citation type="journal article" date="2024" name="Ann. Entomol. Soc. Am.">
        <title>Genomic analyses of the southern and eastern yellowjacket wasps (Hymenoptera: Vespidae) reveal evolutionary signatures of social life.</title>
        <authorList>
            <person name="Catto M.A."/>
            <person name="Caine P.B."/>
            <person name="Orr S.E."/>
            <person name="Hunt B.G."/>
            <person name="Goodisman M.A.D."/>
        </authorList>
    </citation>
    <scope>NUCLEOTIDE SEQUENCE [LARGE SCALE GENOMIC DNA]</scope>
    <source>
        <strain evidence="1">232</strain>
        <tissue evidence="1">Head and thorax</tissue>
    </source>
</reference>
<dbReference type="AlphaFoldDB" id="A0ABD2CZF0"/>
<sequence length="106" mass="12268">MAHRADVGIHHPFLPDDHQESFVVSLMTAYPFSIHQSIADNTIFMSEYLVGSSTPLKDIRENIKSYHGVGSFYQYNIEKLRVRGGPLCRWRTVQTWGFTILFFLMT</sequence>
<dbReference type="Proteomes" id="UP001607303">
    <property type="component" value="Unassembled WGS sequence"/>
</dbReference>
<evidence type="ECO:0000313" key="2">
    <source>
        <dbReference type="Proteomes" id="UP001607303"/>
    </source>
</evidence>
<gene>
    <name evidence="1" type="ORF">V1477_001308</name>
</gene>
<accession>A0ABD2CZF0</accession>
<organism evidence="1 2">
    <name type="scientific">Vespula maculifrons</name>
    <name type="common">Eastern yellow jacket</name>
    <name type="synonym">Wasp</name>
    <dbReference type="NCBI Taxonomy" id="7453"/>
    <lineage>
        <taxon>Eukaryota</taxon>
        <taxon>Metazoa</taxon>
        <taxon>Ecdysozoa</taxon>
        <taxon>Arthropoda</taxon>
        <taxon>Hexapoda</taxon>
        <taxon>Insecta</taxon>
        <taxon>Pterygota</taxon>
        <taxon>Neoptera</taxon>
        <taxon>Endopterygota</taxon>
        <taxon>Hymenoptera</taxon>
        <taxon>Apocrita</taxon>
        <taxon>Aculeata</taxon>
        <taxon>Vespoidea</taxon>
        <taxon>Vespidae</taxon>
        <taxon>Vespinae</taxon>
        <taxon>Vespula</taxon>
    </lineage>
</organism>
<evidence type="ECO:0000313" key="1">
    <source>
        <dbReference type="EMBL" id="KAL2750518.1"/>
    </source>
</evidence>
<keyword evidence="2" id="KW-1185">Reference proteome</keyword>
<dbReference type="EMBL" id="JAYRBN010000010">
    <property type="protein sequence ID" value="KAL2750518.1"/>
    <property type="molecule type" value="Genomic_DNA"/>
</dbReference>
<name>A0ABD2CZF0_VESMC</name>
<comment type="caution">
    <text evidence="1">The sequence shown here is derived from an EMBL/GenBank/DDBJ whole genome shotgun (WGS) entry which is preliminary data.</text>
</comment>